<dbReference type="GO" id="GO:0003729">
    <property type="term" value="F:mRNA binding"/>
    <property type="evidence" value="ECO:0007669"/>
    <property type="project" value="TreeGrafter"/>
</dbReference>
<gene>
    <name evidence="6" type="ORF">AN221_07385</name>
</gene>
<dbReference type="GO" id="GO:0003735">
    <property type="term" value="F:structural constituent of ribosome"/>
    <property type="evidence" value="ECO:0007669"/>
    <property type="project" value="TreeGrafter"/>
</dbReference>
<accession>A0A1E7LZS8</accession>
<proteinExistence type="inferred from homology"/>
<organism evidence="6 7">
    <name type="scientific">Streptomyces nanshensis</name>
    <dbReference type="NCBI Taxonomy" id="518642"/>
    <lineage>
        <taxon>Bacteria</taxon>
        <taxon>Bacillati</taxon>
        <taxon>Actinomycetota</taxon>
        <taxon>Actinomycetes</taxon>
        <taxon>Kitasatosporales</taxon>
        <taxon>Streptomycetaceae</taxon>
        <taxon>Streptomyces</taxon>
    </lineage>
</organism>
<feature type="domain" description="S1 motif" evidence="5">
    <location>
        <begin position="325"/>
        <end position="394"/>
    </location>
</feature>
<feature type="region of interest" description="Disordered" evidence="4">
    <location>
        <begin position="241"/>
        <end position="281"/>
    </location>
</feature>
<dbReference type="CDD" id="cd00164">
    <property type="entry name" value="S1_like"/>
    <property type="match status" value="1"/>
</dbReference>
<evidence type="ECO:0000313" key="6">
    <source>
        <dbReference type="EMBL" id="OEV21363.1"/>
    </source>
</evidence>
<evidence type="ECO:0000313" key="7">
    <source>
        <dbReference type="Proteomes" id="UP000175971"/>
    </source>
</evidence>
<reference evidence="6 7" key="1">
    <citation type="journal article" date="2016" name="Front. Microbiol.">
        <title>Comparative Genomics Analysis of Streptomyces Species Reveals Their Adaptation to the Marine Environment and Their Diversity at the Genomic Level.</title>
        <authorList>
            <person name="Tian X."/>
            <person name="Zhang Z."/>
            <person name="Yang T."/>
            <person name="Chen M."/>
            <person name="Li J."/>
            <person name="Chen F."/>
            <person name="Yang J."/>
            <person name="Li W."/>
            <person name="Zhang B."/>
            <person name="Zhang Z."/>
            <person name="Wu J."/>
            <person name="Zhang C."/>
            <person name="Long L."/>
            <person name="Xiao J."/>
        </authorList>
    </citation>
    <scope>NUCLEOTIDE SEQUENCE [LARGE SCALE GENOMIC DNA]</scope>
    <source>
        <strain evidence="6 7">SCSIO M10372</strain>
    </source>
</reference>
<evidence type="ECO:0000256" key="2">
    <source>
        <dbReference type="ARBA" id="ARBA00022980"/>
    </source>
</evidence>
<dbReference type="Proteomes" id="UP000175971">
    <property type="component" value="Unassembled WGS sequence"/>
</dbReference>
<dbReference type="RefSeq" id="WP_070200349.1">
    <property type="nucleotide sequence ID" value="NZ_LJGZ01000011.1"/>
</dbReference>
<dbReference type="Gene3D" id="2.40.50.140">
    <property type="entry name" value="Nucleic acid-binding proteins"/>
    <property type="match status" value="2"/>
</dbReference>
<dbReference type="EMBL" id="LJGZ01000011">
    <property type="protein sequence ID" value="OEV21363.1"/>
    <property type="molecule type" value="Genomic_DNA"/>
</dbReference>
<dbReference type="InterPro" id="IPR003029">
    <property type="entry name" value="S1_domain"/>
</dbReference>
<dbReference type="InterPro" id="IPR050437">
    <property type="entry name" value="Ribos_protein_bS1-like"/>
</dbReference>
<feature type="domain" description="S1 motif" evidence="5">
    <location>
        <begin position="409"/>
        <end position="481"/>
    </location>
</feature>
<keyword evidence="7" id="KW-1185">Reference proteome</keyword>
<dbReference type="SUPFAM" id="SSF50249">
    <property type="entry name" value="Nucleic acid-binding proteins"/>
    <property type="match status" value="2"/>
</dbReference>
<evidence type="ECO:0000259" key="5">
    <source>
        <dbReference type="PROSITE" id="PS50126"/>
    </source>
</evidence>
<dbReference type="Pfam" id="PF00575">
    <property type="entry name" value="S1"/>
    <property type="match status" value="2"/>
</dbReference>
<dbReference type="SMART" id="SM00316">
    <property type="entry name" value="S1"/>
    <property type="match status" value="2"/>
</dbReference>
<protein>
    <submittedName>
        <fullName evidence="6">Ribosomal protein S1</fullName>
    </submittedName>
</protein>
<evidence type="ECO:0000256" key="3">
    <source>
        <dbReference type="ARBA" id="ARBA00023274"/>
    </source>
</evidence>
<sequence length="489" mass="53178">MPTYVYRLSTYDPAHHDEHRSATGPEGTVSDYGEVESACLRAVEAFAWESGIDQLAVREPEVSALPRFGLDDEPPVDRFGLAGLFPSDQEDSGEGLPYGFHDGAVVSLDVGLELVRAMLRGTGVRCRLEVEDRFTVHVCRDRHVYIGSERPCEGAVARARALGLLPERVDSSPYAMETGGAEEIQRPADDAFWSGLGRMVSTCRAGILEEMYVEGASRRHRLTWNGVEAVRDRIAPRARLAVWPEPGTSEPRTSEAGLSKAGANGAGTSETEANGTGDLPVTAGGRVPLLTAVMPDADGVVRARWRTEPTPGDRRWAFLRTLRRGQIVSGTVTRIPAFGVTFVDIGGFEAMINIPELSWRHFEHPSDIVSVGEEIRAEILDIELLPERVSLSLKALHEDPMRRLAGWVGSTVVGPVTKVVPFGVFVRVEEAEGGLEGLVHISELADGHLEGQDIAVRVGDMLPVRVLDVDPARRRITLSHRQAVAVPGD</sequence>
<name>A0A1E7LZS8_9ACTN</name>
<dbReference type="InterPro" id="IPR012340">
    <property type="entry name" value="NA-bd_OB-fold"/>
</dbReference>
<keyword evidence="3" id="KW-0687">Ribonucleoprotein</keyword>
<dbReference type="PANTHER" id="PTHR10724">
    <property type="entry name" value="30S RIBOSOMAL PROTEIN S1"/>
    <property type="match status" value="1"/>
</dbReference>
<dbReference type="PANTHER" id="PTHR10724:SF7">
    <property type="entry name" value="SMALL RIBOSOMAL SUBUNIT PROTEIN BS1C"/>
    <property type="match status" value="1"/>
</dbReference>
<dbReference type="AlphaFoldDB" id="A0A1E7LZS8"/>
<evidence type="ECO:0000256" key="4">
    <source>
        <dbReference type="SAM" id="MobiDB-lite"/>
    </source>
</evidence>
<dbReference type="PROSITE" id="PS50126">
    <property type="entry name" value="S1"/>
    <property type="match status" value="2"/>
</dbReference>
<dbReference type="GO" id="GO:0006412">
    <property type="term" value="P:translation"/>
    <property type="evidence" value="ECO:0007669"/>
    <property type="project" value="TreeGrafter"/>
</dbReference>
<dbReference type="PATRIC" id="fig|518642.7.peg.3785"/>
<keyword evidence="2 6" id="KW-0689">Ribosomal protein</keyword>
<evidence type="ECO:0000256" key="1">
    <source>
        <dbReference type="ARBA" id="ARBA00006767"/>
    </source>
</evidence>
<comment type="similarity">
    <text evidence="1">Belongs to the bacterial ribosomal protein bS1 family.</text>
</comment>
<dbReference type="GO" id="GO:0022627">
    <property type="term" value="C:cytosolic small ribosomal subunit"/>
    <property type="evidence" value="ECO:0007669"/>
    <property type="project" value="TreeGrafter"/>
</dbReference>
<comment type="caution">
    <text evidence="6">The sequence shown here is derived from an EMBL/GenBank/DDBJ whole genome shotgun (WGS) entry which is preliminary data.</text>
</comment>